<accession>A0A917VSW5</accession>
<reference evidence="1" key="1">
    <citation type="journal article" date="2014" name="Int. J. Syst. Evol. Microbiol.">
        <title>Complete genome sequence of Corynebacterium casei LMG S-19264T (=DSM 44701T), isolated from a smear-ripened cheese.</title>
        <authorList>
            <consortium name="US DOE Joint Genome Institute (JGI-PGF)"/>
            <person name="Walter F."/>
            <person name="Albersmeier A."/>
            <person name="Kalinowski J."/>
            <person name="Ruckert C."/>
        </authorList>
    </citation>
    <scope>NUCLEOTIDE SEQUENCE</scope>
    <source>
        <strain evidence="1">CGMCC 4.3508</strain>
    </source>
</reference>
<evidence type="ECO:0000313" key="2">
    <source>
        <dbReference type="Proteomes" id="UP000638263"/>
    </source>
</evidence>
<organism evidence="1 2">
    <name type="scientific">Nocardia jinanensis</name>
    <dbReference type="NCBI Taxonomy" id="382504"/>
    <lineage>
        <taxon>Bacteria</taxon>
        <taxon>Bacillati</taxon>
        <taxon>Actinomycetota</taxon>
        <taxon>Actinomycetes</taxon>
        <taxon>Mycobacteriales</taxon>
        <taxon>Nocardiaceae</taxon>
        <taxon>Nocardia</taxon>
    </lineage>
</organism>
<dbReference type="EMBL" id="BMMH01000005">
    <property type="protein sequence ID" value="GGL14537.1"/>
    <property type="molecule type" value="Genomic_DNA"/>
</dbReference>
<gene>
    <name evidence="1" type="ORF">GCM10011588_31340</name>
</gene>
<dbReference type="Proteomes" id="UP000638263">
    <property type="component" value="Unassembled WGS sequence"/>
</dbReference>
<reference evidence="1" key="2">
    <citation type="submission" date="2020-09" db="EMBL/GenBank/DDBJ databases">
        <authorList>
            <person name="Sun Q."/>
            <person name="Zhou Y."/>
        </authorList>
    </citation>
    <scope>NUCLEOTIDE SEQUENCE</scope>
    <source>
        <strain evidence="1">CGMCC 4.3508</strain>
    </source>
</reference>
<evidence type="ECO:0000313" key="1">
    <source>
        <dbReference type="EMBL" id="GGL14537.1"/>
    </source>
</evidence>
<keyword evidence="2" id="KW-1185">Reference proteome</keyword>
<protein>
    <submittedName>
        <fullName evidence="1">Uncharacterized protein</fullName>
    </submittedName>
</protein>
<dbReference type="AlphaFoldDB" id="A0A917VSW5"/>
<sequence length="121" mass="12797">MRSVATTVFRLLPREDHRLHRIEILRSQGQCPSAAAGGLGVQAQDQAVQFGVVTGESAVFGVPVQLAQRIDDVAPDFVAATIGAADHPAGADLFTQHLPFGGGGFVESPFTQPGWAMILFQ</sequence>
<name>A0A917VSW5_9NOCA</name>
<proteinExistence type="predicted"/>
<comment type="caution">
    <text evidence="1">The sequence shown here is derived from an EMBL/GenBank/DDBJ whole genome shotgun (WGS) entry which is preliminary data.</text>
</comment>